<dbReference type="InterPro" id="IPR036761">
    <property type="entry name" value="TTHA0802/YceI-like_sf"/>
</dbReference>
<dbReference type="EMBL" id="CP015581">
    <property type="protein sequence ID" value="ARU96795.1"/>
    <property type="molecule type" value="Genomic_DNA"/>
</dbReference>
<dbReference type="PANTHER" id="PTHR34406">
    <property type="entry name" value="PROTEIN YCEI"/>
    <property type="match status" value="1"/>
</dbReference>
<dbReference type="EMBL" id="CP015579">
    <property type="protein sequence ID" value="ARU92757.1"/>
    <property type="molecule type" value="Genomic_DNA"/>
</dbReference>
<dbReference type="AlphaFoldDB" id="A0A1Y0L438"/>
<accession>A0A1Y0L438</accession>
<organism evidence="3 6">
    <name type="scientific">Tatumella citrea</name>
    <name type="common">Pantoea citrea</name>
    <dbReference type="NCBI Taxonomy" id="53336"/>
    <lineage>
        <taxon>Bacteria</taxon>
        <taxon>Pseudomonadati</taxon>
        <taxon>Pseudomonadota</taxon>
        <taxon>Gammaproteobacteria</taxon>
        <taxon>Enterobacterales</taxon>
        <taxon>Erwiniaceae</taxon>
        <taxon>Tatumella</taxon>
    </lineage>
</organism>
<dbReference type="KEGG" id="tci:A7K98_02485"/>
<evidence type="ECO:0000313" key="3">
    <source>
        <dbReference type="EMBL" id="ARU92757.1"/>
    </source>
</evidence>
<feature type="signal peptide" evidence="1">
    <location>
        <begin position="1"/>
        <end position="21"/>
    </location>
</feature>
<dbReference type="Proteomes" id="UP000195729">
    <property type="component" value="Chromosome"/>
</dbReference>
<gene>
    <name evidence="3" type="ORF">A7K98_02485</name>
    <name evidence="4" type="ORF">A7K99_02485</name>
</gene>
<sequence length="184" mass="20624">MIQGVKRLAGMFCCLPLPAFAGLYHINPQLSHLVLHWQMIGVREYHARLSEIHGDVSFDKQQDSQIHLQASLPIASLDAHNWLLTRALKSASFFNQPVYPDAIFSSSRMVALGNGRYRVFGSLQIKNIRKPLVLYAQQSDISAQRIRLSAQTTISRQSFGMGQYPALVSDPIRVDIVLYADSAQ</sequence>
<protein>
    <recommendedName>
        <fullName evidence="2">Lipid/polyisoprenoid-binding YceI-like domain-containing protein</fullName>
    </recommendedName>
</protein>
<dbReference type="Pfam" id="PF04264">
    <property type="entry name" value="YceI"/>
    <property type="match status" value="1"/>
</dbReference>
<keyword evidence="5" id="KW-1185">Reference proteome</keyword>
<dbReference type="SUPFAM" id="SSF101874">
    <property type="entry name" value="YceI-like"/>
    <property type="match status" value="1"/>
</dbReference>
<feature type="chain" id="PRO_5012214533" description="Lipid/polyisoprenoid-binding YceI-like domain-containing protein" evidence="1">
    <location>
        <begin position="22"/>
        <end position="184"/>
    </location>
</feature>
<dbReference type="Proteomes" id="UP000195814">
    <property type="component" value="Chromosome"/>
</dbReference>
<evidence type="ECO:0000259" key="2">
    <source>
        <dbReference type="SMART" id="SM00867"/>
    </source>
</evidence>
<dbReference type="Gene3D" id="2.40.128.110">
    <property type="entry name" value="Lipid/polyisoprenoid-binding, YceI-like"/>
    <property type="match status" value="1"/>
</dbReference>
<dbReference type="SMART" id="SM00867">
    <property type="entry name" value="YceI"/>
    <property type="match status" value="1"/>
</dbReference>
<dbReference type="PANTHER" id="PTHR34406:SF1">
    <property type="entry name" value="PROTEIN YCEI"/>
    <property type="match status" value="1"/>
</dbReference>
<evidence type="ECO:0000313" key="4">
    <source>
        <dbReference type="EMBL" id="ARU96795.1"/>
    </source>
</evidence>
<name>A0A1Y0L438_TATCI</name>
<evidence type="ECO:0000313" key="5">
    <source>
        <dbReference type="Proteomes" id="UP000195729"/>
    </source>
</evidence>
<feature type="domain" description="Lipid/polyisoprenoid-binding YceI-like" evidence="2">
    <location>
        <begin position="23"/>
        <end position="179"/>
    </location>
</feature>
<proteinExistence type="predicted"/>
<evidence type="ECO:0000313" key="6">
    <source>
        <dbReference type="Proteomes" id="UP000195814"/>
    </source>
</evidence>
<evidence type="ECO:0000256" key="1">
    <source>
        <dbReference type="SAM" id="SignalP"/>
    </source>
</evidence>
<dbReference type="RefSeq" id="WP_087487145.1">
    <property type="nucleotide sequence ID" value="NZ_CP015579.1"/>
</dbReference>
<keyword evidence="1" id="KW-0732">Signal</keyword>
<dbReference type="OrthoDB" id="9811006at2"/>
<dbReference type="InterPro" id="IPR007372">
    <property type="entry name" value="Lipid/polyisoprenoid-bd_YceI"/>
</dbReference>
<reference evidence="5 6" key="1">
    <citation type="submission" date="2016-05" db="EMBL/GenBank/DDBJ databases">
        <title>Complete genome sequence of two 2,5-diketo-D-glunonic acid producing strain Tatumella citrea.</title>
        <authorList>
            <person name="Duan C."/>
            <person name="Yang J."/>
            <person name="Yang S."/>
        </authorList>
    </citation>
    <scope>NUCLEOTIDE SEQUENCE [LARGE SCALE GENOMIC DNA]</scope>
    <source>
        <strain evidence="4 5">ATCC 39140</strain>
        <strain evidence="3 6">DSM 13699</strain>
    </source>
</reference>